<dbReference type="GO" id="GO:0002143">
    <property type="term" value="P:tRNA wobble position uridine thiolation"/>
    <property type="evidence" value="ECO:0007669"/>
    <property type="project" value="TreeGrafter"/>
</dbReference>
<dbReference type="InterPro" id="IPR000541">
    <property type="entry name" value="Ncs6/Tuc1/Ctu1"/>
</dbReference>
<dbReference type="EMBL" id="DTLS01000021">
    <property type="protein sequence ID" value="HGZ59685.1"/>
    <property type="molecule type" value="Genomic_DNA"/>
</dbReference>
<protein>
    <submittedName>
        <fullName evidence="4">TIGR00269 family protein</fullName>
    </submittedName>
</protein>
<evidence type="ECO:0000259" key="3">
    <source>
        <dbReference type="Pfam" id="PF01171"/>
    </source>
</evidence>
<comment type="caution">
    <text evidence="4">The sequence shown here is derived from an EMBL/GenBank/DDBJ whole genome shotgun (WGS) entry which is preliminary data.</text>
</comment>
<dbReference type="PIRSF" id="PIRSF004976">
    <property type="entry name" value="ATPase_YdaO"/>
    <property type="match status" value="1"/>
</dbReference>
<proteinExistence type="predicted"/>
<feature type="binding site" evidence="2">
    <location>
        <position position="4"/>
    </location>
    <ligand>
        <name>Zn(2+)</name>
        <dbReference type="ChEBI" id="CHEBI:29105"/>
        <label>1</label>
    </ligand>
</feature>
<feature type="binding site" evidence="2">
    <location>
        <position position="7"/>
    </location>
    <ligand>
        <name>Zn(2+)</name>
        <dbReference type="ChEBI" id="CHEBI:29105"/>
        <label>1</label>
    </ligand>
</feature>
<dbReference type="InterPro" id="IPR035107">
    <property type="entry name" value="tRNA_thiolation_TtcA_Ctu1"/>
</dbReference>
<dbReference type="GO" id="GO:0002144">
    <property type="term" value="C:cytosolic tRNA wobble base thiouridylase complex"/>
    <property type="evidence" value="ECO:0007669"/>
    <property type="project" value="TreeGrafter"/>
</dbReference>
<feature type="binding site" evidence="2">
    <location>
        <position position="27"/>
    </location>
    <ligand>
        <name>Zn(2+)</name>
        <dbReference type="ChEBI" id="CHEBI:29105"/>
        <label>1</label>
    </ligand>
</feature>
<dbReference type="SUPFAM" id="SSF52402">
    <property type="entry name" value="Adenine nucleotide alpha hydrolases-like"/>
    <property type="match status" value="1"/>
</dbReference>
<feature type="binding site" evidence="2">
    <location>
        <position position="301"/>
    </location>
    <ligand>
        <name>Zn(2+)</name>
        <dbReference type="ChEBI" id="CHEBI:29105"/>
        <label>2</label>
    </ligand>
</feature>
<feature type="domain" description="tRNA(Ile)-lysidine/2-thiocytidine synthase N-terminal" evidence="3">
    <location>
        <begin position="52"/>
        <end position="231"/>
    </location>
</feature>
<keyword evidence="1" id="KW-0808">Transferase</keyword>
<dbReference type="AlphaFoldDB" id="A0A7J3SKB3"/>
<dbReference type="PANTHER" id="PTHR11807:SF12">
    <property type="entry name" value="CYTOPLASMIC TRNA 2-THIOLATION PROTEIN 1"/>
    <property type="match status" value="1"/>
</dbReference>
<dbReference type="PANTHER" id="PTHR11807">
    <property type="entry name" value="ATPASES OF THE PP SUPERFAMILY-RELATED"/>
    <property type="match status" value="1"/>
</dbReference>
<feature type="binding site" evidence="2">
    <location>
        <position position="287"/>
    </location>
    <ligand>
        <name>Zn(2+)</name>
        <dbReference type="ChEBI" id="CHEBI:29105"/>
        <label>2</label>
    </ligand>
</feature>
<dbReference type="GO" id="GO:0046872">
    <property type="term" value="F:metal ion binding"/>
    <property type="evidence" value="ECO:0007669"/>
    <property type="project" value="UniProtKB-KW"/>
</dbReference>
<gene>
    <name evidence="4" type="ORF">ENW83_00545</name>
</gene>
<evidence type="ECO:0000256" key="2">
    <source>
        <dbReference type="PIRSR" id="PIRSR004976-50"/>
    </source>
</evidence>
<feature type="binding site" evidence="2">
    <location>
        <position position="304"/>
    </location>
    <ligand>
        <name>Zn(2+)</name>
        <dbReference type="ChEBI" id="CHEBI:29105"/>
        <label>2</label>
    </ligand>
</feature>
<dbReference type="NCBIfam" id="TIGR00269">
    <property type="entry name" value="TIGR00269 family protein"/>
    <property type="match status" value="1"/>
</dbReference>
<evidence type="ECO:0000313" key="4">
    <source>
        <dbReference type="EMBL" id="HGZ59685.1"/>
    </source>
</evidence>
<organism evidence="4">
    <name type="scientific">Fervidicoccus fontis</name>
    <dbReference type="NCBI Taxonomy" id="683846"/>
    <lineage>
        <taxon>Archaea</taxon>
        <taxon>Thermoproteota</taxon>
        <taxon>Thermoprotei</taxon>
        <taxon>Fervidicoccales</taxon>
        <taxon>Fervidicoccaceae</taxon>
        <taxon>Fervidicoccus</taxon>
    </lineage>
</organism>
<feature type="binding site" evidence="2">
    <location>
        <position position="24"/>
    </location>
    <ligand>
        <name>Zn(2+)</name>
        <dbReference type="ChEBI" id="CHEBI:29105"/>
        <label>1</label>
    </ligand>
</feature>
<sequence>MPLCDVCGLREAKYYQHHTGRKLCGKCLIEDIRERVKKEVDEHSLINGSDRVLLALSGGKDSFVLLDTLSSFVDSNRLIGFSIVEGIPGYNREEYILRLKKYASERGVDLVVKSLKEIFGYSLYEVVSIARDRKKEMSPCTFCGAMRRRGINLAARELGATKTATAHNLDDEVQTLFMNILRGDPDRLIRQHPLAPRLSDLLVPRIKPLRKIYEREITAYAYELGFKFQETECPFIVHEPTLRARIRHWLYMLEKERPGSMLSLLESFDELIIKKISSTKYEKLPLCKICGEPTSIGRDICKLCEMMLDLGIEPKGSFNQTHSS</sequence>
<dbReference type="InterPro" id="IPR011063">
    <property type="entry name" value="TilS/TtcA_N"/>
</dbReference>
<name>A0A7J3SKB3_9CREN</name>
<dbReference type="GO" id="GO:0000049">
    <property type="term" value="F:tRNA binding"/>
    <property type="evidence" value="ECO:0007669"/>
    <property type="project" value="InterPro"/>
</dbReference>
<keyword evidence="2" id="KW-0862">Zinc</keyword>
<dbReference type="Gene3D" id="3.40.50.620">
    <property type="entry name" value="HUPs"/>
    <property type="match status" value="1"/>
</dbReference>
<dbReference type="InterPro" id="IPR014729">
    <property type="entry name" value="Rossmann-like_a/b/a_fold"/>
</dbReference>
<accession>A0A7J3SKB3</accession>
<dbReference type="GO" id="GO:0016740">
    <property type="term" value="F:transferase activity"/>
    <property type="evidence" value="ECO:0007669"/>
    <property type="project" value="UniProtKB-KW"/>
</dbReference>
<keyword evidence="2" id="KW-0479">Metal-binding</keyword>
<reference evidence="4" key="1">
    <citation type="journal article" date="2020" name="mSystems">
        <title>Genome- and Community-Level Interaction Insights into Carbon Utilization and Element Cycling Functions of Hydrothermarchaeota in Hydrothermal Sediment.</title>
        <authorList>
            <person name="Zhou Z."/>
            <person name="Liu Y."/>
            <person name="Xu W."/>
            <person name="Pan J."/>
            <person name="Luo Z.H."/>
            <person name="Li M."/>
        </authorList>
    </citation>
    <scope>NUCLEOTIDE SEQUENCE [LARGE SCALE GENOMIC DNA]</scope>
    <source>
        <strain evidence="4">SpSt-885</strain>
    </source>
</reference>
<evidence type="ECO:0000256" key="1">
    <source>
        <dbReference type="ARBA" id="ARBA00022679"/>
    </source>
</evidence>
<feature type="binding site" evidence="2">
    <location>
        <position position="290"/>
    </location>
    <ligand>
        <name>Zn(2+)</name>
        <dbReference type="ChEBI" id="CHEBI:29105"/>
        <label>2</label>
    </ligand>
</feature>
<dbReference type="Pfam" id="PF01171">
    <property type="entry name" value="ATP_bind_3"/>
    <property type="match status" value="1"/>
</dbReference>